<dbReference type="EMBL" id="JXJN01021141">
    <property type="status" value="NOT_ANNOTATED_CDS"/>
    <property type="molecule type" value="Genomic_DNA"/>
</dbReference>
<evidence type="ECO:0000256" key="2">
    <source>
        <dbReference type="ARBA" id="ARBA00006285"/>
    </source>
</evidence>
<evidence type="ECO:0000256" key="4">
    <source>
        <dbReference type="ARBA" id="ARBA00022729"/>
    </source>
</evidence>
<dbReference type="InterPro" id="IPR015883">
    <property type="entry name" value="Glyco_hydro_20_cat"/>
</dbReference>
<evidence type="ECO:0000313" key="7">
    <source>
        <dbReference type="EnsemblMetazoa" id="GPPI041435-PA"/>
    </source>
</evidence>
<evidence type="ECO:0000256" key="5">
    <source>
        <dbReference type="ARBA" id="ARBA00022801"/>
    </source>
</evidence>
<dbReference type="GO" id="GO:0016231">
    <property type="term" value="F:beta-N-acetylglucosaminidase activity"/>
    <property type="evidence" value="ECO:0007669"/>
    <property type="project" value="TreeGrafter"/>
</dbReference>
<dbReference type="SUPFAM" id="SSF51445">
    <property type="entry name" value="(Trans)glycosidases"/>
    <property type="match status" value="1"/>
</dbReference>
<reference evidence="7" key="2">
    <citation type="submission" date="2020-05" db="UniProtKB">
        <authorList>
            <consortium name="EnsemblMetazoa"/>
        </authorList>
    </citation>
    <scope>IDENTIFICATION</scope>
    <source>
        <strain evidence="7">IAEA</strain>
    </source>
</reference>
<accession>A0A1B0BV48</accession>
<keyword evidence="4" id="KW-0732">Signal</keyword>
<evidence type="ECO:0000256" key="3">
    <source>
        <dbReference type="ARBA" id="ARBA00012663"/>
    </source>
</evidence>
<proteinExistence type="inferred from homology"/>
<dbReference type="PANTHER" id="PTHR22600">
    <property type="entry name" value="BETA-HEXOSAMINIDASE"/>
    <property type="match status" value="1"/>
</dbReference>
<evidence type="ECO:0000256" key="1">
    <source>
        <dbReference type="ARBA" id="ARBA00001231"/>
    </source>
</evidence>
<dbReference type="InterPro" id="IPR025705">
    <property type="entry name" value="Beta_hexosaminidase_sua/sub"/>
</dbReference>
<dbReference type="Pfam" id="PF00728">
    <property type="entry name" value="Glyco_hydro_20"/>
    <property type="match status" value="1"/>
</dbReference>
<dbReference type="VEuPathDB" id="VectorBase:GPPI041435"/>
<dbReference type="AlphaFoldDB" id="A0A1B0BV48"/>
<dbReference type="EnsemblMetazoa" id="GPPI041435-RA">
    <property type="protein sequence ID" value="GPPI041435-PA"/>
    <property type="gene ID" value="GPPI041435"/>
</dbReference>
<dbReference type="EC" id="3.2.1.52" evidence="3"/>
<dbReference type="STRING" id="67801.A0A1B0BV48"/>
<organism evidence="7 8">
    <name type="scientific">Glossina palpalis gambiensis</name>
    <dbReference type="NCBI Taxonomy" id="67801"/>
    <lineage>
        <taxon>Eukaryota</taxon>
        <taxon>Metazoa</taxon>
        <taxon>Ecdysozoa</taxon>
        <taxon>Arthropoda</taxon>
        <taxon>Hexapoda</taxon>
        <taxon>Insecta</taxon>
        <taxon>Pterygota</taxon>
        <taxon>Neoptera</taxon>
        <taxon>Endopterygota</taxon>
        <taxon>Diptera</taxon>
        <taxon>Brachycera</taxon>
        <taxon>Muscomorpha</taxon>
        <taxon>Hippoboscoidea</taxon>
        <taxon>Glossinidae</taxon>
        <taxon>Glossina</taxon>
    </lineage>
</organism>
<dbReference type="PRINTS" id="PR00738">
    <property type="entry name" value="GLHYDRLASE20"/>
</dbReference>
<comment type="similarity">
    <text evidence="2">Belongs to the glycosyl hydrolase 20 family.</text>
</comment>
<reference evidence="8" key="1">
    <citation type="submission" date="2015-01" db="EMBL/GenBank/DDBJ databases">
        <authorList>
            <person name="Aksoy S."/>
            <person name="Warren W."/>
            <person name="Wilson R.K."/>
        </authorList>
    </citation>
    <scope>NUCLEOTIDE SEQUENCE [LARGE SCALE GENOMIC DNA]</scope>
    <source>
        <strain evidence="8">IAEA</strain>
    </source>
</reference>
<dbReference type="GO" id="GO:0005975">
    <property type="term" value="P:carbohydrate metabolic process"/>
    <property type="evidence" value="ECO:0007669"/>
    <property type="project" value="InterPro"/>
</dbReference>
<keyword evidence="5" id="KW-0378">Hydrolase</keyword>
<dbReference type="InterPro" id="IPR017853">
    <property type="entry name" value="GH"/>
</dbReference>
<dbReference type="GO" id="GO:0005886">
    <property type="term" value="C:plasma membrane"/>
    <property type="evidence" value="ECO:0007669"/>
    <property type="project" value="TreeGrafter"/>
</dbReference>
<dbReference type="Proteomes" id="UP000092460">
    <property type="component" value="Unassembled WGS sequence"/>
</dbReference>
<name>A0A1B0BV48_9MUSC</name>
<dbReference type="Gene3D" id="3.20.20.80">
    <property type="entry name" value="Glycosidases"/>
    <property type="match status" value="1"/>
</dbReference>
<evidence type="ECO:0000259" key="6">
    <source>
        <dbReference type="Pfam" id="PF00728"/>
    </source>
</evidence>
<evidence type="ECO:0000313" key="8">
    <source>
        <dbReference type="Proteomes" id="UP000092460"/>
    </source>
</evidence>
<comment type="catalytic activity">
    <reaction evidence="1">
        <text>Hydrolysis of terminal non-reducing N-acetyl-D-hexosamine residues in N-acetyl-beta-D-hexosaminides.</text>
        <dbReference type="EC" id="3.2.1.52"/>
    </reaction>
</comment>
<sequence>MGVKSETQQKVKDTKRKFFGKSKDITEERVLLLCFICFHLKRLKQESSQEYLDKISEEIINVLKDDQTNLKYLNLRDLLLDTLRNFYSVNAITGALDFEYNSSYWIHGFVFRKDIITVLLRSLADAMAMLKLNTFHWYLIDGQSFSMETKTRSELCKYGVYSLRKIYTHKDIAEIVEYARVRGIKKISEFDATAHVCEGWQSKNLIVGFKVSSTSNYSVEPHCELLDATCHGKRYIYNTSRYTYGNECLNTLFGTIQIHKQLDEWKGWERALFYTLMGIFSSASVVTNSLCEKTKEYFNNFMGESID</sequence>
<dbReference type="PANTHER" id="PTHR22600:SF26">
    <property type="entry name" value="BETA-N-ACETYLHEXOSAMINIDASE"/>
    <property type="match status" value="1"/>
</dbReference>
<feature type="domain" description="Glycoside hydrolase family 20 catalytic" evidence="6">
    <location>
        <begin position="121"/>
        <end position="228"/>
    </location>
</feature>
<dbReference type="GO" id="GO:0030203">
    <property type="term" value="P:glycosaminoglycan metabolic process"/>
    <property type="evidence" value="ECO:0007669"/>
    <property type="project" value="TreeGrafter"/>
</dbReference>
<keyword evidence="8" id="KW-1185">Reference proteome</keyword>
<protein>
    <recommendedName>
        <fullName evidence="3">beta-N-acetylhexosaminidase</fullName>
        <ecNumber evidence="3">3.2.1.52</ecNumber>
    </recommendedName>
</protein>